<gene>
    <name evidence="2" type="ORF">CTI12_AA629960</name>
</gene>
<dbReference type="AlphaFoldDB" id="A0A2U1K950"/>
<dbReference type="EMBL" id="PKPP01031442">
    <property type="protein sequence ID" value="PWA19165.1"/>
    <property type="molecule type" value="Genomic_DNA"/>
</dbReference>
<name>A0A2U1K950_ARTAN</name>
<keyword evidence="3" id="KW-1185">Reference proteome</keyword>
<evidence type="ECO:0000256" key="1">
    <source>
        <dbReference type="SAM" id="MobiDB-lite"/>
    </source>
</evidence>
<accession>A0A2U1K950</accession>
<dbReference type="SUPFAM" id="SSF54001">
    <property type="entry name" value="Cysteine proteinases"/>
    <property type="match status" value="1"/>
</dbReference>
<protein>
    <submittedName>
        <fullName evidence="2">Ankyrin repeat-containing protein</fullName>
    </submittedName>
</protein>
<dbReference type="Proteomes" id="UP000245207">
    <property type="component" value="Unassembled WGS sequence"/>
</dbReference>
<reference evidence="2 3" key="1">
    <citation type="journal article" date="2018" name="Mol. Plant">
        <title>The genome of Artemisia annua provides insight into the evolution of Asteraceae family and artemisinin biosynthesis.</title>
        <authorList>
            <person name="Shen Q."/>
            <person name="Zhang L."/>
            <person name="Liao Z."/>
            <person name="Wang S."/>
            <person name="Yan T."/>
            <person name="Shi P."/>
            <person name="Liu M."/>
            <person name="Fu X."/>
            <person name="Pan Q."/>
            <person name="Wang Y."/>
            <person name="Lv Z."/>
            <person name="Lu X."/>
            <person name="Zhang F."/>
            <person name="Jiang W."/>
            <person name="Ma Y."/>
            <person name="Chen M."/>
            <person name="Hao X."/>
            <person name="Li L."/>
            <person name="Tang Y."/>
            <person name="Lv G."/>
            <person name="Zhou Y."/>
            <person name="Sun X."/>
            <person name="Brodelius P.E."/>
            <person name="Rose J.K.C."/>
            <person name="Tang K."/>
        </authorList>
    </citation>
    <scope>NUCLEOTIDE SEQUENCE [LARGE SCALE GENOMIC DNA]</scope>
    <source>
        <strain evidence="3">cv. Huhao1</strain>
        <tissue evidence="2">Leaf</tissue>
    </source>
</reference>
<comment type="caution">
    <text evidence="2">The sequence shown here is derived from an EMBL/GenBank/DDBJ whole genome shotgun (WGS) entry which is preliminary data.</text>
</comment>
<sequence>MGRFLERFNTEFQIGIRTDEFGRPVDDHAGPSIRQNVDEQVENQFTENVDVEGENVDEQVEKQAREEVAVKEAAAKELAEKEDAEKALKEASAKEAAAKELAKKEDAEEAVKEAVAKEAAAKEHAKKEDAQKGAEEEKEKVAKEEAKKKQEAEKYQEALKLKAEQERAQKEAEKELNEKRKAAAKELNEKRSKEKALTEDERLLAYSLFSMEGDILDNVFDDGKGTTVPRITMQLLSPGVLIDSLHPEIQNGKKNLNKQIETLMGILNKDETSFKLRDVKLVFFPIIAHKHYYVIVFDLDKGHAVILDNTLQKMMKDAPAKISKMKWRTKENKIDCGLYMMMHMEMFEGEIGLKWKTNILDERNRQYAEQIKRMRMRYTSKILLHDANKNTKMMSDFAIKFDEEHNDKEEQKKMVEEAMIRKASEEKH</sequence>
<evidence type="ECO:0000313" key="2">
    <source>
        <dbReference type="EMBL" id="PWA19165.1"/>
    </source>
</evidence>
<feature type="region of interest" description="Disordered" evidence="1">
    <location>
        <begin position="166"/>
        <end position="193"/>
    </location>
</feature>
<proteinExistence type="predicted"/>
<feature type="region of interest" description="Disordered" evidence="1">
    <location>
        <begin position="87"/>
        <end position="148"/>
    </location>
</feature>
<evidence type="ECO:0000313" key="3">
    <source>
        <dbReference type="Proteomes" id="UP000245207"/>
    </source>
</evidence>
<dbReference type="InterPro" id="IPR038765">
    <property type="entry name" value="Papain-like_cys_pep_sf"/>
</dbReference>
<organism evidence="2 3">
    <name type="scientific">Artemisia annua</name>
    <name type="common">Sweet wormwood</name>
    <dbReference type="NCBI Taxonomy" id="35608"/>
    <lineage>
        <taxon>Eukaryota</taxon>
        <taxon>Viridiplantae</taxon>
        <taxon>Streptophyta</taxon>
        <taxon>Embryophyta</taxon>
        <taxon>Tracheophyta</taxon>
        <taxon>Spermatophyta</taxon>
        <taxon>Magnoliopsida</taxon>
        <taxon>eudicotyledons</taxon>
        <taxon>Gunneridae</taxon>
        <taxon>Pentapetalae</taxon>
        <taxon>asterids</taxon>
        <taxon>campanulids</taxon>
        <taxon>Asterales</taxon>
        <taxon>Asteraceae</taxon>
        <taxon>Asteroideae</taxon>
        <taxon>Anthemideae</taxon>
        <taxon>Artemisiinae</taxon>
        <taxon>Artemisia</taxon>
    </lineage>
</organism>
<dbReference type="Gene3D" id="3.40.395.10">
    <property type="entry name" value="Adenoviral Proteinase, Chain A"/>
    <property type="match status" value="1"/>
</dbReference>